<protein>
    <submittedName>
        <fullName evidence="1">Uncharacterized protein</fullName>
    </submittedName>
</protein>
<name>A0A8T2P9A4_9TELE</name>
<dbReference type="Proteomes" id="UP000824540">
    <property type="component" value="Unassembled WGS sequence"/>
</dbReference>
<organism evidence="1 2">
    <name type="scientific">Albula glossodonta</name>
    <name type="common">roundjaw bonefish</name>
    <dbReference type="NCBI Taxonomy" id="121402"/>
    <lineage>
        <taxon>Eukaryota</taxon>
        <taxon>Metazoa</taxon>
        <taxon>Chordata</taxon>
        <taxon>Craniata</taxon>
        <taxon>Vertebrata</taxon>
        <taxon>Euteleostomi</taxon>
        <taxon>Actinopterygii</taxon>
        <taxon>Neopterygii</taxon>
        <taxon>Teleostei</taxon>
        <taxon>Albuliformes</taxon>
        <taxon>Albulidae</taxon>
        <taxon>Albula</taxon>
    </lineage>
</organism>
<comment type="caution">
    <text evidence="1">The sequence shown here is derived from an EMBL/GenBank/DDBJ whole genome shotgun (WGS) entry which is preliminary data.</text>
</comment>
<keyword evidence="2" id="KW-1185">Reference proteome</keyword>
<sequence>MVILGVRGGAVISRLIYHPPLTPLPQPQFCQITLNSAREQDPDLYCEAQGNDAMLGGGLPVELGRWLCGGPGFRRGLNHPDSLTFTAVPEA</sequence>
<evidence type="ECO:0000313" key="2">
    <source>
        <dbReference type="Proteomes" id="UP000824540"/>
    </source>
</evidence>
<accession>A0A8T2P9A4</accession>
<reference evidence="1" key="1">
    <citation type="thesis" date="2021" institute="BYU ScholarsArchive" country="Provo, UT, USA">
        <title>Applications of and Algorithms for Genome Assembly and Genomic Analyses with an Emphasis on Marine Teleosts.</title>
        <authorList>
            <person name="Pickett B.D."/>
        </authorList>
    </citation>
    <scope>NUCLEOTIDE SEQUENCE</scope>
    <source>
        <strain evidence="1">HI-2016</strain>
    </source>
</reference>
<dbReference type="EMBL" id="JAFBMS010000010">
    <property type="protein sequence ID" value="KAG9348829.1"/>
    <property type="molecule type" value="Genomic_DNA"/>
</dbReference>
<dbReference type="AlphaFoldDB" id="A0A8T2P9A4"/>
<evidence type="ECO:0000313" key="1">
    <source>
        <dbReference type="EMBL" id="KAG9348829.1"/>
    </source>
</evidence>
<proteinExistence type="predicted"/>
<gene>
    <name evidence="1" type="ORF">JZ751_029146</name>
</gene>